<sequence>MWLLPDQEDKRAEIVNSVGLGLVLVYPVLYENLSWQMCLVERVTKIVNSGISILIVFPGERLDYCSCESLEEILKSVQFDFISLQGAELEQNGASSLLDMFLYYESATHLDMSSNSGMGFSGWLSLSHLLRQSGCLWRLDACNMPMVDYAAQALSKALLTSRLTVLHLENTYLSGKPLFTLVGALKRNVALQELYLSENNLNGYQDSMQLGDLLKYNSTLKTLDLSNNTILIFEWVCSCRINCGLHIVVNTMIFTQYVTFSVIYSFLFYLSVALIKDEQRHCMWPLLVFGEEVPKLSTRQLLDISLFFFFVVYGRF</sequence>
<reference evidence="7" key="1">
    <citation type="submission" date="2025-08" db="UniProtKB">
        <authorList>
            <consortium name="Ensembl"/>
        </authorList>
    </citation>
    <scope>IDENTIFICATION</scope>
</reference>
<evidence type="ECO:0000313" key="7">
    <source>
        <dbReference type="Ensembl" id="ENSSRHP00000086409.1"/>
    </source>
</evidence>
<dbReference type="Ensembl" id="ENSSRHT00000088745.1">
    <property type="protein sequence ID" value="ENSSRHP00000086409.1"/>
    <property type="gene ID" value="ENSSRHG00000042754.1"/>
</dbReference>
<keyword evidence="6" id="KW-1133">Transmembrane helix</keyword>
<dbReference type="InterPro" id="IPR001611">
    <property type="entry name" value="Leu-rich_rpt"/>
</dbReference>
<dbReference type="SUPFAM" id="SSF52047">
    <property type="entry name" value="RNI-like"/>
    <property type="match status" value="1"/>
</dbReference>
<evidence type="ECO:0000256" key="4">
    <source>
        <dbReference type="ARBA" id="ARBA00040684"/>
    </source>
</evidence>
<evidence type="ECO:0000256" key="5">
    <source>
        <dbReference type="ARBA" id="ARBA00041209"/>
    </source>
</evidence>
<evidence type="ECO:0000256" key="2">
    <source>
        <dbReference type="ARBA" id="ARBA00022737"/>
    </source>
</evidence>
<keyword evidence="2" id="KW-0677">Repeat</keyword>
<dbReference type="PANTHER" id="PTHR24112:SF9">
    <property type="entry name" value="PROTEIN PHOSPHATASE 1 REGULATORY SUBUNIT 37"/>
    <property type="match status" value="1"/>
</dbReference>
<dbReference type="PANTHER" id="PTHR24112">
    <property type="entry name" value="LEUCINE-RICH REPEAT, ISOFORM F-RELATED"/>
    <property type="match status" value="1"/>
</dbReference>
<dbReference type="Proteomes" id="UP000472270">
    <property type="component" value="Unassembled WGS sequence"/>
</dbReference>
<evidence type="ECO:0000313" key="8">
    <source>
        <dbReference type="Proteomes" id="UP000472270"/>
    </source>
</evidence>
<feature type="transmembrane region" description="Helical" evidence="6">
    <location>
        <begin position="257"/>
        <end position="275"/>
    </location>
</feature>
<keyword evidence="6" id="KW-0812">Transmembrane</keyword>
<dbReference type="Gene3D" id="3.80.10.10">
    <property type="entry name" value="Ribonuclease Inhibitor"/>
    <property type="match status" value="1"/>
</dbReference>
<accession>A0A673M775</accession>
<name>A0A673M775_9TELE</name>
<dbReference type="AlphaFoldDB" id="A0A673M775"/>
<evidence type="ECO:0000256" key="3">
    <source>
        <dbReference type="ARBA" id="ARBA00038315"/>
    </source>
</evidence>
<dbReference type="InterPro" id="IPR032675">
    <property type="entry name" value="LRR_dom_sf"/>
</dbReference>
<proteinExistence type="inferred from homology"/>
<keyword evidence="8" id="KW-1185">Reference proteome</keyword>
<reference evidence="7" key="2">
    <citation type="submission" date="2025-09" db="UniProtKB">
        <authorList>
            <consortium name="Ensembl"/>
        </authorList>
    </citation>
    <scope>IDENTIFICATION</scope>
</reference>
<evidence type="ECO:0000256" key="1">
    <source>
        <dbReference type="ARBA" id="ARBA00022614"/>
    </source>
</evidence>
<comment type="similarity">
    <text evidence="3">Belongs to the PPP1R37 family.</text>
</comment>
<protein>
    <recommendedName>
        <fullName evidence="4">Protein phosphatase 1 regulatory subunit 37</fullName>
    </recommendedName>
    <alternativeName>
        <fullName evidence="5">Leucine-rich repeat-containing protein 68</fullName>
    </alternativeName>
</protein>
<keyword evidence="1" id="KW-0433">Leucine-rich repeat</keyword>
<organism evidence="7 8">
    <name type="scientific">Sinocyclocheilus rhinocerous</name>
    <dbReference type="NCBI Taxonomy" id="307959"/>
    <lineage>
        <taxon>Eukaryota</taxon>
        <taxon>Metazoa</taxon>
        <taxon>Chordata</taxon>
        <taxon>Craniata</taxon>
        <taxon>Vertebrata</taxon>
        <taxon>Euteleostomi</taxon>
        <taxon>Actinopterygii</taxon>
        <taxon>Neopterygii</taxon>
        <taxon>Teleostei</taxon>
        <taxon>Ostariophysi</taxon>
        <taxon>Cypriniformes</taxon>
        <taxon>Cyprinidae</taxon>
        <taxon>Cyprininae</taxon>
        <taxon>Sinocyclocheilus</taxon>
    </lineage>
</organism>
<evidence type="ECO:0000256" key="6">
    <source>
        <dbReference type="SAM" id="Phobius"/>
    </source>
</evidence>
<dbReference type="InterPro" id="IPR051279">
    <property type="entry name" value="PP1-Reg/Actin-Interact_Protein"/>
</dbReference>
<dbReference type="Pfam" id="PF00560">
    <property type="entry name" value="LRR_1"/>
    <property type="match status" value="1"/>
</dbReference>
<keyword evidence="6" id="KW-0472">Membrane</keyword>